<gene>
    <name evidence="17" type="ORF">IB286_03350</name>
</gene>
<evidence type="ECO:0000313" key="18">
    <source>
        <dbReference type="Proteomes" id="UP000610558"/>
    </source>
</evidence>
<reference evidence="17" key="1">
    <citation type="submission" date="2020-09" db="EMBL/GenBank/DDBJ databases">
        <authorList>
            <person name="Yoon J.-W."/>
        </authorList>
    </citation>
    <scope>NUCLEOTIDE SEQUENCE</scope>
    <source>
        <strain evidence="17">KMU-158</strain>
    </source>
</reference>
<dbReference type="GO" id="GO:0004769">
    <property type="term" value="F:steroid Delta-isomerase activity"/>
    <property type="evidence" value="ECO:0007669"/>
    <property type="project" value="UniProtKB-EC"/>
</dbReference>
<accession>A0A927BYR4</accession>
<protein>
    <recommendedName>
        <fullName evidence="14">Cholesterol oxidase</fullName>
        <ecNumber evidence="13">1.1.3.6</ecNumber>
        <ecNumber evidence="11">5.3.3.1</ecNumber>
    </recommendedName>
    <alternativeName>
        <fullName evidence="15">Cholesterol isomerase</fullName>
    </alternativeName>
</protein>
<dbReference type="InterPro" id="IPR036188">
    <property type="entry name" value="FAD/NAD-bd_sf"/>
</dbReference>
<dbReference type="InterPro" id="IPR007867">
    <property type="entry name" value="GMC_OxRtase_C"/>
</dbReference>
<evidence type="ECO:0000313" key="17">
    <source>
        <dbReference type="EMBL" id="MBD2858030.1"/>
    </source>
</evidence>
<dbReference type="InterPro" id="IPR052542">
    <property type="entry name" value="Cholesterol_Oxidase"/>
</dbReference>
<comment type="pathway">
    <text evidence="12">Steroid metabolism; cholesterol degradation.</text>
</comment>
<evidence type="ECO:0000256" key="13">
    <source>
        <dbReference type="ARBA" id="ARBA00049723"/>
    </source>
</evidence>
<evidence type="ECO:0000256" key="1">
    <source>
        <dbReference type="ARBA" id="ARBA00001974"/>
    </source>
</evidence>
<dbReference type="PROSITE" id="PS51379">
    <property type="entry name" value="4FE4S_FER_2"/>
    <property type="match status" value="1"/>
</dbReference>
<comment type="similarity">
    <text evidence="2">Belongs to the GMC oxidoreductase family.</text>
</comment>
<dbReference type="PANTHER" id="PTHR47470:SF1">
    <property type="entry name" value="FAD-DEPENDENT OXIDOREDUCTASE 2 FAD BINDING DOMAIN-CONTAINING PROTEIN"/>
    <property type="match status" value="1"/>
</dbReference>
<sequence>MKYDFDYLIVGSGFGGSVSALRLAEKGYSVGVMEMGCRWETDTLPKTSWNIRRWMWKPWVGLRGFFNIRLFRHVMVLHGNAVGGGSITYANTLLVPKDSVWRDGSWSGLEDWESVMPGHFNTAKRMLGVTENRIMGPADILLKEAAEECGRGDSFYRTQVGVFFGDEGEVQGKRYPDPYFDGQGPERNSCIGCGGCMVGCRYNAKNSLDKNYLYLAERRGAQVFEETRVINIKPLNGGEGEQGYEVTTQSSRLFGGLLRKRRWRVRGVVVSASSLGTQELLFKLRDKGSLPNISDQLGRRVRTNAESLIGVRLPGDPEMDKGIAIGSGFYLDEHTHIEATRYPRGSDAIGFLLTALARGQPGYRRIFTWLRTLLKLLLTKPLLAAPLLLPFNMARQTLIFLCMQTLEGHIDLRYQRRWYWPFSKTLQSFGPKIPTFIPQANEFAFNMARRIGGLAGSVITEVLFDIPVTAHCMGGAAMGKTAEDGVIDSRGRVFGYQNLYVCDGAMLGANLGVNPSLTITALSEHTMSHIPPKQAA</sequence>
<evidence type="ECO:0000256" key="15">
    <source>
        <dbReference type="ARBA" id="ARBA00049778"/>
    </source>
</evidence>
<dbReference type="GO" id="GO:0050660">
    <property type="term" value="F:flavin adenine dinucleotide binding"/>
    <property type="evidence" value="ECO:0007669"/>
    <property type="project" value="InterPro"/>
</dbReference>
<organism evidence="17 18">
    <name type="scientific">Spongiibacter pelagi</name>
    <dbReference type="NCBI Taxonomy" id="2760804"/>
    <lineage>
        <taxon>Bacteria</taxon>
        <taxon>Pseudomonadati</taxon>
        <taxon>Pseudomonadota</taxon>
        <taxon>Gammaproteobacteria</taxon>
        <taxon>Cellvibrionales</taxon>
        <taxon>Spongiibacteraceae</taxon>
        <taxon>Spongiibacter</taxon>
    </lineage>
</organism>
<evidence type="ECO:0000256" key="7">
    <source>
        <dbReference type="ARBA" id="ARBA00023098"/>
    </source>
</evidence>
<dbReference type="Pfam" id="PF00732">
    <property type="entry name" value="GMC_oxred_N"/>
    <property type="match status" value="1"/>
</dbReference>
<comment type="caution">
    <text evidence="17">The sequence shown here is derived from an EMBL/GenBank/DDBJ whole genome shotgun (WGS) entry which is preliminary data.</text>
</comment>
<dbReference type="Gene3D" id="3.50.50.60">
    <property type="entry name" value="FAD/NAD(P)-binding domain"/>
    <property type="match status" value="3"/>
</dbReference>
<keyword evidence="18" id="KW-1185">Reference proteome</keyword>
<dbReference type="InterPro" id="IPR000172">
    <property type="entry name" value="GMC_OxRdtase_N"/>
</dbReference>
<evidence type="ECO:0000256" key="3">
    <source>
        <dbReference type="ARBA" id="ARBA00022548"/>
    </source>
</evidence>
<evidence type="ECO:0000256" key="4">
    <source>
        <dbReference type="ARBA" id="ARBA00022630"/>
    </source>
</evidence>
<dbReference type="Proteomes" id="UP000610558">
    <property type="component" value="Unassembled WGS sequence"/>
</dbReference>
<name>A0A927BYR4_9GAMM</name>
<dbReference type="RefSeq" id="WP_190762734.1">
    <property type="nucleotide sequence ID" value="NZ_JACXLD010000001.1"/>
</dbReference>
<dbReference type="EC" id="1.1.3.6" evidence="13"/>
<keyword evidence="9" id="KW-0753">Steroid metabolism</keyword>
<feature type="domain" description="4Fe-4S ferredoxin-type" evidence="16">
    <location>
        <begin position="176"/>
        <end position="211"/>
    </location>
</feature>
<dbReference type="Pfam" id="PF05199">
    <property type="entry name" value="GMC_oxred_C"/>
    <property type="match status" value="1"/>
</dbReference>
<dbReference type="InterPro" id="IPR017896">
    <property type="entry name" value="4Fe4S_Fe-S-bd"/>
</dbReference>
<evidence type="ECO:0000256" key="11">
    <source>
        <dbReference type="ARBA" id="ARBA00038856"/>
    </source>
</evidence>
<evidence type="ECO:0000256" key="6">
    <source>
        <dbReference type="ARBA" id="ARBA00023002"/>
    </source>
</evidence>
<dbReference type="PANTHER" id="PTHR47470">
    <property type="entry name" value="CHOLESTEROL OXIDASE"/>
    <property type="match status" value="1"/>
</dbReference>
<dbReference type="EMBL" id="JACXLD010000001">
    <property type="protein sequence ID" value="MBD2858030.1"/>
    <property type="molecule type" value="Genomic_DNA"/>
</dbReference>
<evidence type="ECO:0000256" key="5">
    <source>
        <dbReference type="ARBA" id="ARBA00022827"/>
    </source>
</evidence>
<evidence type="ECO:0000256" key="8">
    <source>
        <dbReference type="ARBA" id="ARBA00023166"/>
    </source>
</evidence>
<keyword evidence="7" id="KW-0443">Lipid metabolism</keyword>
<dbReference type="SUPFAM" id="SSF51905">
    <property type="entry name" value="FAD/NAD(P)-binding domain"/>
    <property type="match status" value="1"/>
</dbReference>
<keyword evidence="8" id="KW-1207">Sterol metabolism</keyword>
<dbReference type="EC" id="5.3.3.1" evidence="11"/>
<proteinExistence type="inferred from homology"/>
<dbReference type="GO" id="GO:0016995">
    <property type="term" value="F:cholesterol oxidase activity"/>
    <property type="evidence" value="ECO:0007669"/>
    <property type="project" value="UniProtKB-EC"/>
</dbReference>
<keyword evidence="5" id="KW-0274">FAD</keyword>
<evidence type="ECO:0000259" key="16">
    <source>
        <dbReference type="PROSITE" id="PS51379"/>
    </source>
</evidence>
<dbReference type="AlphaFoldDB" id="A0A927BYR4"/>
<keyword evidence="3" id="KW-0153">Cholesterol metabolism</keyword>
<evidence type="ECO:0000256" key="10">
    <source>
        <dbReference type="ARBA" id="ARBA00023235"/>
    </source>
</evidence>
<comment type="cofactor">
    <cofactor evidence="1">
        <name>FAD</name>
        <dbReference type="ChEBI" id="CHEBI:57692"/>
    </cofactor>
</comment>
<keyword evidence="10" id="KW-0413">Isomerase</keyword>
<evidence type="ECO:0000256" key="14">
    <source>
        <dbReference type="ARBA" id="ARBA00049744"/>
    </source>
</evidence>
<evidence type="ECO:0000256" key="9">
    <source>
        <dbReference type="ARBA" id="ARBA00023221"/>
    </source>
</evidence>
<evidence type="ECO:0000256" key="2">
    <source>
        <dbReference type="ARBA" id="ARBA00010790"/>
    </source>
</evidence>
<keyword evidence="6" id="KW-0560">Oxidoreductase</keyword>
<dbReference type="GO" id="GO:0008203">
    <property type="term" value="P:cholesterol metabolic process"/>
    <property type="evidence" value="ECO:0007669"/>
    <property type="project" value="UniProtKB-KW"/>
</dbReference>
<keyword evidence="4" id="KW-0285">Flavoprotein</keyword>
<evidence type="ECO:0000256" key="12">
    <source>
        <dbReference type="ARBA" id="ARBA00049645"/>
    </source>
</evidence>